<dbReference type="EMBL" id="JAOWKX010000007">
    <property type="protein sequence ID" value="MCV2885680.1"/>
    <property type="molecule type" value="Genomic_DNA"/>
</dbReference>
<name>A0ABT3AAR9_9ALTE</name>
<comment type="caution">
    <text evidence="2">The sequence shown here is derived from an EMBL/GenBank/DDBJ whole genome shotgun (WGS) entry which is preliminary data.</text>
</comment>
<dbReference type="Proteomes" id="UP001652504">
    <property type="component" value="Unassembled WGS sequence"/>
</dbReference>
<evidence type="ECO:0000256" key="1">
    <source>
        <dbReference type="SAM" id="MobiDB-lite"/>
    </source>
</evidence>
<gene>
    <name evidence="2" type="ORF">OE749_13360</name>
</gene>
<evidence type="ECO:0000313" key="2">
    <source>
        <dbReference type="EMBL" id="MCV2885680.1"/>
    </source>
</evidence>
<sequence>MKAKQNIFAQRVATKSEVKMDKKWKASKKPAIAGCSGPDARGNSRWGGRDNGIWC</sequence>
<protein>
    <submittedName>
        <fullName evidence="2">Uncharacterized protein</fullName>
    </submittedName>
</protein>
<reference evidence="2 3" key="1">
    <citation type="submission" date="2022-10" db="EMBL/GenBank/DDBJ databases">
        <title>Aestuariibacter sp. AA17 isolated from Montipora capitata coral fragment.</title>
        <authorList>
            <person name="Emsley S.A."/>
            <person name="Pfannmuller K.M."/>
            <person name="Loughran R.M."/>
            <person name="Shlafstein M."/>
            <person name="Papke E."/>
            <person name="Saw J.H."/>
            <person name="Ushijima B."/>
            <person name="Videau P."/>
        </authorList>
    </citation>
    <scope>NUCLEOTIDE SEQUENCE [LARGE SCALE GENOMIC DNA]</scope>
    <source>
        <strain evidence="2 3">AA17</strain>
    </source>
</reference>
<feature type="region of interest" description="Disordered" evidence="1">
    <location>
        <begin position="19"/>
        <end position="55"/>
    </location>
</feature>
<accession>A0ABT3AAR9</accession>
<dbReference type="RefSeq" id="WP_263712968.1">
    <property type="nucleotide sequence ID" value="NZ_JAOWKX010000007.1"/>
</dbReference>
<keyword evidence="3" id="KW-1185">Reference proteome</keyword>
<evidence type="ECO:0000313" key="3">
    <source>
        <dbReference type="Proteomes" id="UP001652504"/>
    </source>
</evidence>
<organism evidence="2 3">
    <name type="scientific">Fluctibacter corallii</name>
    <dbReference type="NCBI Taxonomy" id="2984329"/>
    <lineage>
        <taxon>Bacteria</taxon>
        <taxon>Pseudomonadati</taxon>
        <taxon>Pseudomonadota</taxon>
        <taxon>Gammaproteobacteria</taxon>
        <taxon>Alteromonadales</taxon>
        <taxon>Alteromonadaceae</taxon>
        <taxon>Fluctibacter</taxon>
    </lineage>
</organism>
<proteinExistence type="predicted"/>